<evidence type="ECO:0000313" key="12">
    <source>
        <dbReference type="EMBL" id="SFF45247.1"/>
    </source>
</evidence>
<dbReference type="PANTHER" id="PTHR33908">
    <property type="entry name" value="MANNOSYLTRANSFERASE YKCB-RELATED"/>
    <property type="match status" value="1"/>
</dbReference>
<feature type="transmembrane region" description="Helical" evidence="9">
    <location>
        <begin position="316"/>
        <end position="335"/>
    </location>
</feature>
<feature type="transmembrane region" description="Helical" evidence="9">
    <location>
        <begin position="398"/>
        <end position="419"/>
    </location>
</feature>
<keyword evidence="13" id="KW-1185">Reference proteome</keyword>
<feature type="compositionally biased region" description="Gly residues" evidence="8">
    <location>
        <begin position="496"/>
        <end position="537"/>
    </location>
</feature>
<feature type="transmembrane region" description="Helical" evidence="9">
    <location>
        <begin position="202"/>
        <end position="222"/>
    </location>
</feature>
<dbReference type="GO" id="GO:0016763">
    <property type="term" value="F:pentosyltransferase activity"/>
    <property type="evidence" value="ECO:0007669"/>
    <property type="project" value="TreeGrafter"/>
</dbReference>
<evidence type="ECO:0000256" key="5">
    <source>
        <dbReference type="ARBA" id="ARBA00022692"/>
    </source>
</evidence>
<accession>A0A1I2IW74</accession>
<evidence type="ECO:0000256" key="2">
    <source>
        <dbReference type="ARBA" id="ARBA00022475"/>
    </source>
</evidence>
<keyword evidence="2" id="KW-1003">Cell membrane</keyword>
<dbReference type="PANTHER" id="PTHR33908:SF3">
    <property type="entry name" value="UNDECAPRENYL PHOSPHATE-ALPHA-4-AMINO-4-DEOXY-L-ARABINOSE ARABINOSYL TRANSFERASE"/>
    <property type="match status" value="1"/>
</dbReference>
<dbReference type="Pfam" id="PF24878">
    <property type="entry name" value="YkcB_C"/>
    <property type="match status" value="1"/>
</dbReference>
<feature type="transmembrane region" description="Helical" evidence="9">
    <location>
        <begin position="94"/>
        <end position="115"/>
    </location>
</feature>
<feature type="transmembrane region" description="Helical" evidence="9">
    <location>
        <begin position="234"/>
        <end position="252"/>
    </location>
</feature>
<dbReference type="Pfam" id="PF13231">
    <property type="entry name" value="PMT_2"/>
    <property type="match status" value="1"/>
</dbReference>
<feature type="transmembrane region" description="Helical" evidence="9">
    <location>
        <begin position="165"/>
        <end position="182"/>
    </location>
</feature>
<dbReference type="InterPro" id="IPR050297">
    <property type="entry name" value="LipidA_mod_glycosyltrf_83"/>
</dbReference>
<dbReference type="InterPro" id="IPR038731">
    <property type="entry name" value="RgtA/B/C-like"/>
</dbReference>
<keyword evidence="7 9" id="KW-0472">Membrane</keyword>
<dbReference type="Proteomes" id="UP000199645">
    <property type="component" value="Unassembled WGS sequence"/>
</dbReference>
<feature type="domain" description="Glycosyltransferase RgtA/B/C/D-like" evidence="10">
    <location>
        <begin position="90"/>
        <end position="244"/>
    </location>
</feature>
<reference evidence="12 13" key="1">
    <citation type="submission" date="2016-10" db="EMBL/GenBank/DDBJ databases">
        <authorList>
            <person name="de Groot N.N."/>
        </authorList>
    </citation>
    <scope>NUCLEOTIDE SEQUENCE [LARGE SCALE GENOMIC DNA]</scope>
    <source>
        <strain evidence="12 13">DSM 43019</strain>
    </source>
</reference>
<dbReference type="AlphaFoldDB" id="A0A1I2IW74"/>
<dbReference type="RefSeq" id="WP_093618854.1">
    <property type="nucleotide sequence ID" value="NZ_BOMT01000055.1"/>
</dbReference>
<name>A0A1I2IW74_9ACTN</name>
<feature type="transmembrane region" description="Helical" evidence="9">
    <location>
        <begin position="32"/>
        <end position="50"/>
    </location>
</feature>
<evidence type="ECO:0000256" key="6">
    <source>
        <dbReference type="ARBA" id="ARBA00022989"/>
    </source>
</evidence>
<evidence type="ECO:0000256" key="9">
    <source>
        <dbReference type="SAM" id="Phobius"/>
    </source>
</evidence>
<dbReference type="GO" id="GO:0009103">
    <property type="term" value="P:lipopolysaccharide biosynthetic process"/>
    <property type="evidence" value="ECO:0007669"/>
    <property type="project" value="UniProtKB-ARBA"/>
</dbReference>
<protein>
    <submittedName>
        <fullName evidence="12">4-amino-4-deoxy-L-arabinose transferase</fullName>
    </submittedName>
</protein>
<sequence length="695" mass="70683">MTLLMPEAPAGDPPHRRSRTARLLLGRDDAPWVRPALYALLLLTGVLYIWGLGASGWANAFYSAAVQAGSESWKAFFFGSSDAANAITVDKTPAALWIMAISVRLFGLSSWSILVPQALLGVATTGLVHATVRRGFGPAAGLLAGLTSALTPVAVLMFRFNNPDALLVLLMVAGAYTILRAVESGATKWVVLTGSLVGFAFLAKQLQALLVVPAFGLAYLIAGPPKILTRFVQLLLALVAMVVSAGWYIALVDLIPASARPYIGGSQNNSLLELTLGYNGLGRLNGEETGSVGNAAGRWGEIGWSRLFNSAQGGQVSWLLPAALVLLAAGLVITARRPRTDPQRAGLVVWGTWLLVTGLIFSFMQGIFHAYYTVALAPAIGAVTGMGVALLWERRRSLVAAVTLAVAIAVTALWSYVLLGRSTGFVPWLRIPVLVAGVLAAVAVVASVRLTARPALVAATVAAVAAVAGLAGPAAYAVETASQPHTGSIPTAGPATSGGRGGMPGGGGRGNGGGQRFPGSGFPGGGAPGGGFPGGQNGAAQNGTGQNGGGQNGGGRGRPGGGVPGDGARGGGGMGGLLNASSVSAEVKAMLEEDADRYTWVAAAIGSQNASGYQLATEEPVMAVGGFNGTDPSPTLTQFQQYVADGRIHYFIGGGGFARNGGSGESGQISAWVAATYTARTIGATTVYDLTVPKG</sequence>
<dbReference type="OrthoDB" id="5241882at2"/>
<evidence type="ECO:0000256" key="3">
    <source>
        <dbReference type="ARBA" id="ARBA00022676"/>
    </source>
</evidence>
<feature type="transmembrane region" description="Helical" evidence="9">
    <location>
        <begin position="455"/>
        <end position="476"/>
    </location>
</feature>
<evidence type="ECO:0000256" key="1">
    <source>
        <dbReference type="ARBA" id="ARBA00004651"/>
    </source>
</evidence>
<evidence type="ECO:0000256" key="7">
    <source>
        <dbReference type="ARBA" id="ARBA00023136"/>
    </source>
</evidence>
<feature type="region of interest" description="Disordered" evidence="8">
    <location>
        <begin position="482"/>
        <end position="574"/>
    </location>
</feature>
<feature type="compositionally biased region" description="Gly residues" evidence="8">
    <location>
        <begin position="545"/>
        <end position="574"/>
    </location>
</feature>
<feature type="transmembrane region" description="Helical" evidence="9">
    <location>
        <begin position="425"/>
        <end position="448"/>
    </location>
</feature>
<evidence type="ECO:0000259" key="11">
    <source>
        <dbReference type="Pfam" id="PF24878"/>
    </source>
</evidence>
<comment type="subcellular location">
    <subcellularLocation>
        <location evidence="1">Cell membrane</location>
        <topology evidence="1">Multi-pass membrane protein</topology>
    </subcellularLocation>
</comment>
<evidence type="ECO:0000256" key="8">
    <source>
        <dbReference type="SAM" id="MobiDB-lite"/>
    </source>
</evidence>
<dbReference type="GO" id="GO:0005886">
    <property type="term" value="C:plasma membrane"/>
    <property type="evidence" value="ECO:0007669"/>
    <property type="project" value="UniProtKB-SubCell"/>
</dbReference>
<gene>
    <name evidence="12" type="ORF">SAMN05421541_110433</name>
</gene>
<dbReference type="InterPro" id="IPR056785">
    <property type="entry name" value="YkcA/B-like_C"/>
</dbReference>
<feature type="transmembrane region" description="Helical" evidence="9">
    <location>
        <begin position="370"/>
        <end position="391"/>
    </location>
</feature>
<proteinExistence type="predicted"/>
<feature type="domain" description="Putative mannosyltransferase YkcA/B-like C-terminal" evidence="11">
    <location>
        <begin position="589"/>
        <end position="675"/>
    </location>
</feature>
<dbReference type="GO" id="GO:0010041">
    <property type="term" value="P:response to iron(III) ion"/>
    <property type="evidence" value="ECO:0007669"/>
    <property type="project" value="TreeGrafter"/>
</dbReference>
<dbReference type="STRING" id="35752.SAMN05421541_110433"/>
<keyword evidence="5 9" id="KW-0812">Transmembrane</keyword>
<organism evidence="12 13">
    <name type="scientific">Actinoplanes philippinensis</name>
    <dbReference type="NCBI Taxonomy" id="35752"/>
    <lineage>
        <taxon>Bacteria</taxon>
        <taxon>Bacillati</taxon>
        <taxon>Actinomycetota</taxon>
        <taxon>Actinomycetes</taxon>
        <taxon>Micromonosporales</taxon>
        <taxon>Micromonosporaceae</taxon>
        <taxon>Actinoplanes</taxon>
    </lineage>
</organism>
<dbReference type="EMBL" id="FONV01000010">
    <property type="protein sequence ID" value="SFF45247.1"/>
    <property type="molecule type" value="Genomic_DNA"/>
</dbReference>
<feature type="transmembrane region" description="Helical" evidence="9">
    <location>
        <begin position="135"/>
        <end position="158"/>
    </location>
</feature>
<evidence type="ECO:0000259" key="10">
    <source>
        <dbReference type="Pfam" id="PF13231"/>
    </source>
</evidence>
<keyword evidence="6 9" id="KW-1133">Transmembrane helix</keyword>
<evidence type="ECO:0000256" key="4">
    <source>
        <dbReference type="ARBA" id="ARBA00022679"/>
    </source>
</evidence>
<evidence type="ECO:0000313" key="13">
    <source>
        <dbReference type="Proteomes" id="UP000199645"/>
    </source>
</evidence>
<feature type="transmembrane region" description="Helical" evidence="9">
    <location>
        <begin position="347"/>
        <end position="364"/>
    </location>
</feature>
<keyword evidence="3" id="KW-0328">Glycosyltransferase</keyword>
<keyword evidence="4 12" id="KW-0808">Transferase</keyword>